<dbReference type="EMBL" id="LAZR01035422">
    <property type="protein sequence ID" value="KKL27549.1"/>
    <property type="molecule type" value="Genomic_DNA"/>
</dbReference>
<reference evidence="1" key="1">
    <citation type="journal article" date="2015" name="Nature">
        <title>Complex archaea that bridge the gap between prokaryotes and eukaryotes.</title>
        <authorList>
            <person name="Spang A."/>
            <person name="Saw J.H."/>
            <person name="Jorgensen S.L."/>
            <person name="Zaremba-Niedzwiedzka K."/>
            <person name="Martijn J."/>
            <person name="Lind A.E."/>
            <person name="van Eijk R."/>
            <person name="Schleper C."/>
            <person name="Guy L."/>
            <person name="Ettema T.J."/>
        </authorList>
    </citation>
    <scope>NUCLEOTIDE SEQUENCE</scope>
</reference>
<comment type="caution">
    <text evidence="1">The sequence shown here is derived from an EMBL/GenBank/DDBJ whole genome shotgun (WGS) entry which is preliminary data.</text>
</comment>
<organism evidence="1">
    <name type="scientific">marine sediment metagenome</name>
    <dbReference type="NCBI Taxonomy" id="412755"/>
    <lineage>
        <taxon>unclassified sequences</taxon>
        <taxon>metagenomes</taxon>
        <taxon>ecological metagenomes</taxon>
    </lineage>
</organism>
<name>A0A0F9C067_9ZZZZ</name>
<gene>
    <name evidence="1" type="ORF">LCGC14_2384060</name>
</gene>
<evidence type="ECO:0000313" key="1">
    <source>
        <dbReference type="EMBL" id="KKL27549.1"/>
    </source>
</evidence>
<protein>
    <submittedName>
        <fullName evidence="1">Uncharacterized protein</fullName>
    </submittedName>
</protein>
<dbReference type="AlphaFoldDB" id="A0A0F9C067"/>
<accession>A0A0F9C067</accession>
<feature type="non-terminal residue" evidence="1">
    <location>
        <position position="78"/>
    </location>
</feature>
<proteinExistence type="predicted"/>
<sequence length="78" mass="8895">MNLNPLKKTIDNNILPLAWLSLILFFSPAVFSAPDSNALAFWSASNEENTQTINHDSWQLLLNRYLNSNHPSGIHRFN</sequence>